<dbReference type="EMBL" id="CM001883">
    <property type="protein sequence ID" value="EOY08982.1"/>
    <property type="molecule type" value="Genomic_DNA"/>
</dbReference>
<dbReference type="InParanoid" id="A0A061EX24"/>
<dbReference type="HOGENOM" id="CLU_178865_1_0_1"/>
<dbReference type="Gramene" id="EOY08982">
    <property type="protein sequence ID" value="EOY08982"/>
    <property type="gene ID" value="TCM_024319"/>
</dbReference>
<gene>
    <name evidence="1" type="ORF">TCM_024319</name>
</gene>
<accession>A0A061EX24</accession>
<protein>
    <submittedName>
        <fullName evidence="1">Uncharacterized protein</fullName>
    </submittedName>
</protein>
<evidence type="ECO:0000313" key="2">
    <source>
        <dbReference type="Proteomes" id="UP000026915"/>
    </source>
</evidence>
<organism evidence="1 2">
    <name type="scientific">Theobroma cacao</name>
    <name type="common">Cacao</name>
    <name type="synonym">Cocoa</name>
    <dbReference type="NCBI Taxonomy" id="3641"/>
    <lineage>
        <taxon>Eukaryota</taxon>
        <taxon>Viridiplantae</taxon>
        <taxon>Streptophyta</taxon>
        <taxon>Embryophyta</taxon>
        <taxon>Tracheophyta</taxon>
        <taxon>Spermatophyta</taxon>
        <taxon>Magnoliopsida</taxon>
        <taxon>eudicotyledons</taxon>
        <taxon>Gunneridae</taxon>
        <taxon>Pentapetalae</taxon>
        <taxon>rosids</taxon>
        <taxon>malvids</taxon>
        <taxon>Malvales</taxon>
        <taxon>Malvaceae</taxon>
        <taxon>Byttnerioideae</taxon>
        <taxon>Theobroma</taxon>
    </lineage>
</organism>
<proteinExistence type="predicted"/>
<dbReference type="Proteomes" id="UP000026915">
    <property type="component" value="Chromosome 5"/>
</dbReference>
<dbReference type="AlphaFoldDB" id="A0A061EX24"/>
<name>A0A061EX24_THECC</name>
<sequence>MMSRDPRVEKGNEVASEKEELPLSVRDHLNIFLSVRDQLHIFQQEMQVLIDNLMQRTFDLEAAILSNKKILAEIELKVDELMKK</sequence>
<keyword evidence="2" id="KW-1185">Reference proteome</keyword>
<evidence type="ECO:0000313" key="1">
    <source>
        <dbReference type="EMBL" id="EOY08982.1"/>
    </source>
</evidence>
<reference evidence="1 2" key="1">
    <citation type="journal article" date="2013" name="Genome Biol.">
        <title>The genome sequence of the most widely cultivated cacao type and its use to identify candidate genes regulating pod color.</title>
        <authorList>
            <person name="Motamayor J.C."/>
            <person name="Mockaitis K."/>
            <person name="Schmutz J."/>
            <person name="Haiminen N."/>
            <person name="Iii D.L."/>
            <person name="Cornejo O."/>
            <person name="Findley S.D."/>
            <person name="Zheng P."/>
            <person name="Utro F."/>
            <person name="Royaert S."/>
            <person name="Saski C."/>
            <person name="Jenkins J."/>
            <person name="Podicheti R."/>
            <person name="Zhao M."/>
            <person name="Scheffler B.E."/>
            <person name="Stack J.C."/>
            <person name="Feltus F.A."/>
            <person name="Mustiga G.M."/>
            <person name="Amores F."/>
            <person name="Phillips W."/>
            <person name="Marelli J.P."/>
            <person name="May G.D."/>
            <person name="Shapiro H."/>
            <person name="Ma J."/>
            <person name="Bustamante C.D."/>
            <person name="Schnell R.J."/>
            <person name="Main D."/>
            <person name="Gilbert D."/>
            <person name="Parida L."/>
            <person name="Kuhn D.N."/>
        </authorList>
    </citation>
    <scope>NUCLEOTIDE SEQUENCE [LARGE SCALE GENOMIC DNA]</scope>
    <source>
        <strain evidence="2">cv. Matina 1-6</strain>
    </source>
</reference>